<sequence length="50" mass="5282">MVAGYVGCGEMEFAQELFEGMPERDAFSWATMIDGYGKQAGGVDGCAQAV</sequence>
<organism evidence="3">
    <name type="scientific">Arundo donax</name>
    <name type="common">Giant reed</name>
    <name type="synonym">Donax arundinaceus</name>
    <dbReference type="NCBI Taxonomy" id="35708"/>
    <lineage>
        <taxon>Eukaryota</taxon>
        <taxon>Viridiplantae</taxon>
        <taxon>Streptophyta</taxon>
        <taxon>Embryophyta</taxon>
        <taxon>Tracheophyta</taxon>
        <taxon>Spermatophyta</taxon>
        <taxon>Magnoliopsida</taxon>
        <taxon>Liliopsida</taxon>
        <taxon>Poales</taxon>
        <taxon>Poaceae</taxon>
        <taxon>PACMAD clade</taxon>
        <taxon>Arundinoideae</taxon>
        <taxon>Arundineae</taxon>
        <taxon>Arundo</taxon>
    </lineage>
</organism>
<evidence type="ECO:0000313" key="3">
    <source>
        <dbReference type="EMBL" id="JAD18267.1"/>
    </source>
</evidence>
<keyword evidence="2" id="KW-0809">Transit peptide</keyword>
<evidence type="ECO:0008006" key="4">
    <source>
        <dbReference type="Google" id="ProtNLM"/>
    </source>
</evidence>
<evidence type="ECO:0000256" key="1">
    <source>
        <dbReference type="ARBA" id="ARBA00022737"/>
    </source>
</evidence>
<accession>A0A0A8Y3C1</accession>
<dbReference type="InterPro" id="IPR002885">
    <property type="entry name" value="PPR_rpt"/>
</dbReference>
<protein>
    <recommendedName>
        <fullName evidence="4">Pentatricopeptide repeat-containing protein</fullName>
    </recommendedName>
</protein>
<dbReference type="AlphaFoldDB" id="A0A0A8Y3C1"/>
<dbReference type="Pfam" id="PF01535">
    <property type="entry name" value="PPR"/>
    <property type="match status" value="2"/>
</dbReference>
<proteinExistence type="predicted"/>
<evidence type="ECO:0000256" key="2">
    <source>
        <dbReference type="ARBA" id="ARBA00022946"/>
    </source>
</evidence>
<keyword evidence="1" id="KW-0677">Repeat</keyword>
<dbReference type="InterPro" id="IPR011990">
    <property type="entry name" value="TPR-like_helical_dom_sf"/>
</dbReference>
<reference evidence="3" key="2">
    <citation type="journal article" date="2015" name="Data Brief">
        <title>Shoot transcriptome of the giant reed, Arundo donax.</title>
        <authorList>
            <person name="Barrero R.A."/>
            <person name="Guerrero F.D."/>
            <person name="Moolhuijzen P."/>
            <person name="Goolsby J.A."/>
            <person name="Tidwell J."/>
            <person name="Bellgard S.E."/>
            <person name="Bellgard M.I."/>
        </authorList>
    </citation>
    <scope>NUCLEOTIDE SEQUENCE</scope>
    <source>
        <tissue evidence="3">Shoot tissue taken approximately 20 cm above the soil surface</tissue>
    </source>
</reference>
<name>A0A0A8Y3C1_ARUDO</name>
<reference evidence="3" key="1">
    <citation type="submission" date="2014-09" db="EMBL/GenBank/DDBJ databases">
        <authorList>
            <person name="Magalhaes I.L.F."/>
            <person name="Oliveira U."/>
            <person name="Santos F.R."/>
            <person name="Vidigal T.H.D.A."/>
            <person name="Brescovit A.D."/>
            <person name="Santos A.J."/>
        </authorList>
    </citation>
    <scope>NUCLEOTIDE SEQUENCE</scope>
    <source>
        <tissue evidence="3">Shoot tissue taken approximately 20 cm above the soil surface</tissue>
    </source>
</reference>
<dbReference type="EMBL" id="GBRH01279628">
    <property type="protein sequence ID" value="JAD18267.1"/>
    <property type="molecule type" value="Transcribed_RNA"/>
</dbReference>
<dbReference type="Gene3D" id="1.25.40.10">
    <property type="entry name" value="Tetratricopeptide repeat domain"/>
    <property type="match status" value="1"/>
</dbReference>